<dbReference type="Gene3D" id="1.20.144.10">
    <property type="entry name" value="Phosphatidic acid phosphatase type 2/haloperoxidase"/>
    <property type="match status" value="1"/>
</dbReference>
<sequence length="181" mass="18954">MKKSIIALTLAVATLVAPVAQAENENLTKFGDIAQIGVPLTAGAIALWKGDGEGLFQLAEGALYTAAATHALKWAVDAERPDGSANNSFPSGHTSAATQGAAFLQMRYGWEYGLPAYAVSAVVGYSRVQADKHYWRDVAAGAVLATGVQYAVTKMGYSMTNIALAPYVNGDEVGLYASMSF</sequence>
<proteinExistence type="predicted"/>
<feature type="domain" description="Phosphatidic acid phosphatase type 2/haloperoxidase" evidence="2">
    <location>
        <begin position="53"/>
        <end position="153"/>
    </location>
</feature>
<dbReference type="RefSeq" id="WP_264400205.1">
    <property type="nucleotide sequence ID" value="NZ_CP062152.1"/>
</dbReference>
<name>A0AA46URH2_VIBPH</name>
<dbReference type="EMBL" id="CP097357">
    <property type="protein sequence ID" value="UYV29791.1"/>
    <property type="molecule type" value="Genomic_DNA"/>
</dbReference>
<keyword evidence="1" id="KW-0732">Signal</keyword>
<evidence type="ECO:0000259" key="2">
    <source>
        <dbReference type="SMART" id="SM00014"/>
    </source>
</evidence>
<feature type="chain" id="PRO_5041336890" evidence="1">
    <location>
        <begin position="23"/>
        <end position="181"/>
    </location>
</feature>
<keyword evidence="3" id="KW-0614">Plasmid</keyword>
<protein>
    <submittedName>
        <fullName evidence="3">Phosphatase PAP2 family protein</fullName>
    </submittedName>
</protein>
<organism evidence="3 4">
    <name type="scientific">Vibrio parahaemolyticus</name>
    <dbReference type="NCBI Taxonomy" id="670"/>
    <lineage>
        <taxon>Bacteria</taxon>
        <taxon>Pseudomonadati</taxon>
        <taxon>Pseudomonadota</taxon>
        <taxon>Gammaproteobacteria</taxon>
        <taxon>Vibrionales</taxon>
        <taxon>Vibrionaceae</taxon>
        <taxon>Vibrio</taxon>
    </lineage>
</organism>
<evidence type="ECO:0000313" key="3">
    <source>
        <dbReference type="EMBL" id="UYV29791.1"/>
    </source>
</evidence>
<evidence type="ECO:0000256" key="1">
    <source>
        <dbReference type="SAM" id="SignalP"/>
    </source>
</evidence>
<geneLocation type="plasmid" evidence="3 4">
    <name>pVP-16-VB00198-1</name>
</geneLocation>
<dbReference type="SUPFAM" id="SSF48317">
    <property type="entry name" value="Acid phosphatase/Vanadium-dependent haloperoxidase"/>
    <property type="match status" value="1"/>
</dbReference>
<dbReference type="InterPro" id="IPR000326">
    <property type="entry name" value="PAP2/HPO"/>
</dbReference>
<dbReference type="Pfam" id="PF01569">
    <property type="entry name" value="PAP2"/>
    <property type="match status" value="1"/>
</dbReference>
<dbReference type="InterPro" id="IPR036938">
    <property type="entry name" value="PAP2/HPO_sf"/>
</dbReference>
<dbReference type="Proteomes" id="UP001163036">
    <property type="component" value="Plasmid pVP-16-VB00198-1"/>
</dbReference>
<reference evidence="3" key="1">
    <citation type="submission" date="2022-05" db="EMBL/GenBank/DDBJ databases">
        <title>Megaplasmid of Vibrio parahaemolyticus.</title>
        <authorList>
            <person name="Strauch E."/>
            <person name="Borowiak M."/>
        </authorList>
    </citation>
    <scope>NUCLEOTIDE SEQUENCE</scope>
    <source>
        <strain evidence="3">16-VB00198</strain>
        <plasmid evidence="3">pVP-16-VB00198-1</plasmid>
    </source>
</reference>
<feature type="signal peptide" evidence="1">
    <location>
        <begin position="1"/>
        <end position="22"/>
    </location>
</feature>
<dbReference type="CDD" id="cd03394">
    <property type="entry name" value="PAP2_like_5"/>
    <property type="match status" value="1"/>
</dbReference>
<gene>
    <name evidence="3" type="ORF">M5598_27815</name>
</gene>
<dbReference type="AlphaFoldDB" id="A0AA46URH2"/>
<evidence type="ECO:0000313" key="4">
    <source>
        <dbReference type="Proteomes" id="UP001163036"/>
    </source>
</evidence>
<dbReference type="SMART" id="SM00014">
    <property type="entry name" value="acidPPc"/>
    <property type="match status" value="1"/>
</dbReference>
<accession>A0AA46URH2</accession>